<accession>A0A2S6FUV9</accession>
<comment type="subunit">
    <text evidence="14">Heterodimer of AddA and AddB.</text>
</comment>
<comment type="miscellaneous">
    <text evidence="14">Despite having conserved helicase domains, this subunit does not have helicase activity.</text>
</comment>
<dbReference type="RefSeq" id="WP_104410773.1">
    <property type="nucleotide sequence ID" value="NZ_PTIS01000025.1"/>
</dbReference>
<evidence type="ECO:0000256" key="4">
    <source>
        <dbReference type="ARBA" id="ARBA00022741"/>
    </source>
</evidence>
<evidence type="ECO:0000256" key="12">
    <source>
        <dbReference type="ARBA" id="ARBA00023125"/>
    </source>
</evidence>
<proteinExistence type="inferred from homology"/>
<keyword evidence="8 14" id="KW-0269">Exonuclease</keyword>
<dbReference type="InterPro" id="IPR014140">
    <property type="entry name" value="DNA_helicase_suAddB"/>
</dbReference>
<dbReference type="GO" id="GO:0008409">
    <property type="term" value="F:5'-3' exonuclease activity"/>
    <property type="evidence" value="ECO:0007669"/>
    <property type="project" value="UniProtKB-UniRule"/>
</dbReference>
<dbReference type="InterPro" id="IPR027417">
    <property type="entry name" value="P-loop_NTPase"/>
</dbReference>
<evidence type="ECO:0000313" key="18">
    <source>
        <dbReference type="Proteomes" id="UP000239863"/>
    </source>
</evidence>
<dbReference type="GO" id="GO:0046872">
    <property type="term" value="F:metal ion binding"/>
    <property type="evidence" value="ECO:0007669"/>
    <property type="project" value="UniProtKB-KW"/>
</dbReference>
<evidence type="ECO:0000256" key="13">
    <source>
        <dbReference type="ARBA" id="ARBA00023204"/>
    </source>
</evidence>
<dbReference type="OrthoDB" id="9758506at2"/>
<evidence type="ECO:0000256" key="3">
    <source>
        <dbReference type="ARBA" id="ARBA00022723"/>
    </source>
</evidence>
<dbReference type="PANTHER" id="PTHR30591">
    <property type="entry name" value="RECBCD ENZYME SUBUNIT RECC"/>
    <property type="match status" value="1"/>
</dbReference>
<evidence type="ECO:0000256" key="5">
    <source>
        <dbReference type="ARBA" id="ARBA00022763"/>
    </source>
</evidence>
<feature type="domain" description="PD-(D/E)XK endonuclease-like" evidence="15">
    <location>
        <begin position="774"/>
        <end position="1111"/>
    </location>
</feature>
<evidence type="ECO:0000256" key="2">
    <source>
        <dbReference type="ARBA" id="ARBA00022722"/>
    </source>
</evidence>
<feature type="binding site" evidence="14">
    <location>
        <position position="1104"/>
    </location>
    <ligand>
        <name>[4Fe-4S] cluster</name>
        <dbReference type="ChEBI" id="CHEBI:49883"/>
    </ligand>
</feature>
<evidence type="ECO:0000256" key="9">
    <source>
        <dbReference type="ARBA" id="ARBA00022840"/>
    </source>
</evidence>
<comment type="similarity">
    <text evidence="14">Belongs to the helicase family. AddB/RexB type 1 subfamily.</text>
</comment>
<dbReference type="Gene3D" id="6.10.140.1030">
    <property type="match status" value="1"/>
</dbReference>
<sequence length="1157" mass="134129">MSLRFIYGRAGCGKSTFCLDQIRNKIEKNTDNKLILLVPEQFSFQAEKDLLDSIGERALYKAEVLSFKRMSNKILDQVGGSAHKRMNDAGKNMLIYKVLDETSDKLKFFYKASKQQGFVDILSELITEFKKYNVTPNVINESLSKIEDLELKNKLEDISSIYEGFQGYLEPGYLDAEDELTILSRKLDESDYFNDVEIWIDEFTTFTPQQYSIIEKLLQKAKRVNVSLNSDMLNGYNDVDNTDVFSITKVTEKKLLNIIERSGVGYEKPIDLNKEACPRFCESKELRHIEKHFFSFPYKYYNLPVEKLRMYKALNTYDEVEKVARSIVAEIRDKDYRFKDIAVVCREIESYERIVSVIFKEYNIPFFLDKKRDVTDNPLVVLITSAFDVFIKNWSYESVFRYLKTGIVKIQREDIDLLENYVLAYGIRGFHWVNDEFWRFGFDKDKEISVSDIEKLNKINEIKDMVREPLLKLQSSIKDDNSIFNICSNLYEFLNEIGALDTIEEWSEKFSKAGDQEKSDEYGQITDIVIQVLDQMVEIMGREKVKLDKFVTILNVGFEKHKMGLIPISLDEVLVGDIGRVKSHEVKSLYIIGVNDGVFPGSSREEGILSDFDRNMLKDYGIELAADTKTQAFEEQFLVYTSLSLSKEYIMLTYPMADFEGKALRPSIIISRMKKLFPKLVEESDIIKVNEDNFEYIVSPQPTFNNLISTLRRNFEGEETEKIWSEVYYWYKDKEQWKDKMSSVFKGLKYNNLVEKADESKIKALYMKPFNFDVSRIEKYAECPFAYYVQYGLKARDRKIYEFSAPDIGSFMHEVIDKFSDRVKEENLSFRELDIDWSKRAIDELVEETIEEKNAILKSSAKYKYMAGRMKRIISKSIMVISEHIKRSSFDPIANELKFGLGHKDLKPIEIFLPSGEKVTLQGRIDRVDGMGLDDKVYIRIIDYKTGNKEFSLSDVYYGLQLQLLVYLEAILENADKFVESNALPGAILYFRIDDPIVKARRGLEEKDIENLILKKLKMRGLLLADAKVVKEMDNGIDGYSLIIPARMNKDGSLGKSSAITLEQFDILREYVKETLVRLCDEMLSGNISISPIKKDKYTSCSYCKFSAICQFDSTVKGNKYENINKKTDEEALELIYKAVSDRLLIEAKGGNDDGRN</sequence>
<evidence type="ECO:0000256" key="7">
    <source>
        <dbReference type="ARBA" id="ARBA00022806"/>
    </source>
</evidence>
<dbReference type="InterPro" id="IPR011604">
    <property type="entry name" value="PDDEXK-like_dom_sf"/>
</dbReference>
<organism evidence="17 18">
    <name type="scientific">Clostridium algidicarnis DSM 15099</name>
    <dbReference type="NCBI Taxonomy" id="1121295"/>
    <lineage>
        <taxon>Bacteria</taxon>
        <taxon>Bacillati</taxon>
        <taxon>Bacillota</taxon>
        <taxon>Clostridia</taxon>
        <taxon>Eubacteriales</taxon>
        <taxon>Clostridiaceae</taxon>
        <taxon>Clostridium</taxon>
    </lineage>
</organism>
<name>A0A2S6FUV9_9CLOT</name>
<evidence type="ECO:0000313" key="17">
    <source>
        <dbReference type="EMBL" id="PPK43917.1"/>
    </source>
</evidence>
<evidence type="ECO:0000256" key="11">
    <source>
        <dbReference type="ARBA" id="ARBA00023014"/>
    </source>
</evidence>
<evidence type="ECO:0000259" key="16">
    <source>
        <dbReference type="Pfam" id="PF21445"/>
    </source>
</evidence>
<keyword evidence="1 14" id="KW-0004">4Fe-4S</keyword>
<dbReference type="Gene3D" id="3.40.50.300">
    <property type="entry name" value="P-loop containing nucleotide triphosphate hydrolases"/>
    <property type="match status" value="4"/>
</dbReference>
<gene>
    <name evidence="14" type="primary">addB</name>
    <name evidence="17" type="ORF">BD821_12513</name>
</gene>
<comment type="cofactor">
    <cofactor evidence="14">
        <name>[4Fe-4S] cluster</name>
        <dbReference type="ChEBI" id="CHEBI:49883"/>
    </cofactor>
    <text evidence="14">Binds 1 [4Fe-4S] cluster.</text>
</comment>
<keyword evidence="9 14" id="KW-0067">ATP-binding</keyword>
<dbReference type="GO" id="GO:0051539">
    <property type="term" value="F:4 iron, 4 sulfur cluster binding"/>
    <property type="evidence" value="ECO:0007669"/>
    <property type="project" value="UniProtKB-KW"/>
</dbReference>
<dbReference type="NCBIfam" id="TIGR02773">
    <property type="entry name" value="addB_Gpos"/>
    <property type="match status" value="1"/>
</dbReference>
<keyword evidence="7 14" id="KW-0347">Helicase</keyword>
<keyword evidence="3 14" id="KW-0479">Metal-binding</keyword>
<dbReference type="HAMAP" id="MF_01452">
    <property type="entry name" value="AddB_type1"/>
    <property type="match status" value="1"/>
</dbReference>
<keyword evidence="6 14" id="KW-0378">Hydrolase</keyword>
<evidence type="ECO:0000256" key="1">
    <source>
        <dbReference type="ARBA" id="ARBA00022485"/>
    </source>
</evidence>
<dbReference type="STRING" id="37659.GCA_000703125_01050"/>
<dbReference type="EMBL" id="PTIS01000025">
    <property type="protein sequence ID" value="PPK43917.1"/>
    <property type="molecule type" value="Genomic_DNA"/>
</dbReference>
<dbReference type="PANTHER" id="PTHR30591:SF1">
    <property type="entry name" value="RECBCD ENZYME SUBUNIT RECC"/>
    <property type="match status" value="1"/>
</dbReference>
<evidence type="ECO:0000256" key="14">
    <source>
        <dbReference type="HAMAP-Rule" id="MF_01452"/>
    </source>
</evidence>
<dbReference type="AlphaFoldDB" id="A0A2S6FUV9"/>
<dbReference type="InterPro" id="IPR049035">
    <property type="entry name" value="ADDB_N"/>
</dbReference>
<dbReference type="EC" id="3.1.-.-" evidence="14"/>
<feature type="binding site" evidence="14">
    <location>
        <position position="783"/>
    </location>
    <ligand>
        <name>[4Fe-4S] cluster</name>
        <dbReference type="ChEBI" id="CHEBI:49883"/>
    </ligand>
</feature>
<dbReference type="SUPFAM" id="SSF52980">
    <property type="entry name" value="Restriction endonuclease-like"/>
    <property type="match status" value="1"/>
</dbReference>
<evidence type="ECO:0000256" key="8">
    <source>
        <dbReference type="ARBA" id="ARBA00022839"/>
    </source>
</evidence>
<feature type="binding site" evidence="14">
    <location>
        <position position="1101"/>
    </location>
    <ligand>
        <name>[4Fe-4S] cluster</name>
        <dbReference type="ChEBI" id="CHEBI:49883"/>
    </ligand>
</feature>
<keyword evidence="2 14" id="KW-0540">Nuclease</keyword>
<reference evidence="17 18" key="1">
    <citation type="submission" date="2018-02" db="EMBL/GenBank/DDBJ databases">
        <title>Genomic Encyclopedia of Archaeal and Bacterial Type Strains, Phase II (KMG-II): from individual species to whole genera.</title>
        <authorList>
            <person name="Goeker M."/>
        </authorList>
    </citation>
    <scope>NUCLEOTIDE SEQUENCE [LARGE SCALE GENOMIC DNA]</scope>
    <source>
        <strain evidence="17 18">DSM 15099</strain>
    </source>
</reference>
<keyword evidence="4 14" id="KW-0547">Nucleotide-binding</keyword>
<dbReference type="InterPro" id="IPR038726">
    <property type="entry name" value="PDDEXK_AddAB-type"/>
</dbReference>
<evidence type="ECO:0000256" key="6">
    <source>
        <dbReference type="ARBA" id="ARBA00022801"/>
    </source>
</evidence>
<dbReference type="GO" id="GO:0000724">
    <property type="term" value="P:double-strand break repair via homologous recombination"/>
    <property type="evidence" value="ECO:0007669"/>
    <property type="project" value="UniProtKB-UniRule"/>
</dbReference>
<dbReference type="GO" id="GO:0005524">
    <property type="term" value="F:ATP binding"/>
    <property type="evidence" value="ECO:0007669"/>
    <property type="project" value="UniProtKB-UniRule"/>
</dbReference>
<comment type="cofactor">
    <cofactor evidence="14">
        <name>Mg(2+)</name>
        <dbReference type="ChEBI" id="CHEBI:18420"/>
    </cofactor>
</comment>
<dbReference type="Proteomes" id="UP000239863">
    <property type="component" value="Unassembled WGS sequence"/>
</dbReference>
<feature type="domain" description="ATP-dependent helicase/deoxyribonuclease subunit B N-terminal" evidence="16">
    <location>
        <begin position="5"/>
        <end position="290"/>
    </location>
</feature>
<comment type="caution">
    <text evidence="17">The sequence shown here is derived from an EMBL/GenBank/DDBJ whole genome shotgun (WGS) entry which is preliminary data.</text>
</comment>
<dbReference type="SUPFAM" id="SSF52540">
    <property type="entry name" value="P-loop containing nucleoside triphosphate hydrolases"/>
    <property type="match status" value="1"/>
</dbReference>
<keyword evidence="11 14" id="KW-0411">Iron-sulfur</keyword>
<evidence type="ECO:0000256" key="10">
    <source>
        <dbReference type="ARBA" id="ARBA00023004"/>
    </source>
</evidence>
<feature type="binding site" evidence="14">
    <location>
        <position position="1110"/>
    </location>
    <ligand>
        <name>[4Fe-4S] cluster</name>
        <dbReference type="ChEBI" id="CHEBI:49883"/>
    </ligand>
</feature>
<dbReference type="InterPro" id="IPR011335">
    <property type="entry name" value="Restrct_endonuc-II-like"/>
</dbReference>
<evidence type="ECO:0000259" key="15">
    <source>
        <dbReference type="Pfam" id="PF12705"/>
    </source>
</evidence>
<keyword evidence="13 14" id="KW-0234">DNA repair</keyword>
<keyword evidence="10 14" id="KW-0408">Iron</keyword>
<keyword evidence="12 14" id="KW-0238">DNA-binding</keyword>
<protein>
    <recommendedName>
        <fullName evidence="14">ATP-dependent helicase/deoxyribonuclease subunit B</fullName>
        <ecNumber evidence="14">3.1.-.-</ecNumber>
    </recommendedName>
    <alternativeName>
        <fullName evidence="14">ATP-dependent helicase/nuclease subunit AddB</fullName>
    </alternativeName>
</protein>
<keyword evidence="5 14" id="KW-0227">DNA damage</keyword>
<dbReference type="GO" id="GO:0003690">
    <property type="term" value="F:double-stranded DNA binding"/>
    <property type="evidence" value="ECO:0007669"/>
    <property type="project" value="UniProtKB-UniRule"/>
</dbReference>
<dbReference type="Pfam" id="PF21445">
    <property type="entry name" value="ADDB_N"/>
    <property type="match status" value="1"/>
</dbReference>
<dbReference type="GO" id="GO:0004386">
    <property type="term" value="F:helicase activity"/>
    <property type="evidence" value="ECO:0007669"/>
    <property type="project" value="UniProtKB-KW"/>
</dbReference>
<dbReference type="Gene3D" id="3.90.320.10">
    <property type="match status" value="1"/>
</dbReference>
<comment type="function">
    <text evidence="14">The heterodimer acts as both an ATP-dependent DNA helicase and an ATP-dependent, dual-direction single-stranded exonuclease. Recognizes the chi site generating a DNA molecule suitable for the initiation of homologous recombination. The AddB subunit has 5' -&gt; 3' nuclease activity but not helicase activity.</text>
</comment>
<dbReference type="Pfam" id="PF12705">
    <property type="entry name" value="PDDEXK_1"/>
    <property type="match status" value="1"/>
</dbReference>